<gene>
    <name evidence="1" type="ORF">BN874_730006</name>
</gene>
<dbReference type="Proteomes" id="UP000019184">
    <property type="component" value="Unassembled WGS sequence"/>
</dbReference>
<evidence type="ECO:0000313" key="1">
    <source>
        <dbReference type="EMBL" id="CDH47100.1"/>
    </source>
</evidence>
<accession>A0A7U7GFF0</accession>
<reference evidence="1 2" key="1">
    <citation type="journal article" date="2014" name="ISME J.">
        <title>Candidatus Competibacter-lineage genomes retrieved from metagenomes reveal functional metabolic diversity.</title>
        <authorList>
            <person name="McIlroy S.J."/>
            <person name="Albertsen M."/>
            <person name="Andresen E.K."/>
            <person name="Saunders A.M."/>
            <person name="Kristiansen R."/>
            <person name="Stokholm-Bjerregaard M."/>
            <person name="Nielsen K.L."/>
            <person name="Nielsen P.H."/>
        </authorList>
    </citation>
    <scope>NUCLEOTIDE SEQUENCE [LARGE SCALE GENOMIC DNA]</scope>
    <source>
        <strain evidence="1 2">Run_B_J11</strain>
    </source>
</reference>
<dbReference type="Pfam" id="PF09907">
    <property type="entry name" value="HigB_toxin"/>
    <property type="match status" value="1"/>
</dbReference>
<organism evidence="1 2">
    <name type="scientific">Candidatus Contendobacter odensis Run_B_J11</name>
    <dbReference type="NCBI Taxonomy" id="1400861"/>
    <lineage>
        <taxon>Bacteria</taxon>
        <taxon>Pseudomonadati</taxon>
        <taxon>Pseudomonadota</taxon>
        <taxon>Gammaproteobacteria</taxon>
        <taxon>Candidatus Competibacteraceae</taxon>
        <taxon>Candidatus Contendibacter</taxon>
    </lineage>
</organism>
<evidence type="ECO:0000313" key="2">
    <source>
        <dbReference type="Proteomes" id="UP000019184"/>
    </source>
</evidence>
<dbReference type="AlphaFoldDB" id="A0A7U7GFF0"/>
<dbReference type="GO" id="GO:0003723">
    <property type="term" value="F:RNA binding"/>
    <property type="evidence" value="ECO:0007669"/>
    <property type="project" value="InterPro"/>
</dbReference>
<dbReference type="RefSeq" id="WP_230314488.1">
    <property type="nucleotide sequence ID" value="NZ_CBTK010000291.1"/>
</dbReference>
<dbReference type="GO" id="GO:0004519">
    <property type="term" value="F:endonuclease activity"/>
    <property type="evidence" value="ECO:0007669"/>
    <property type="project" value="InterPro"/>
</dbReference>
<dbReference type="EMBL" id="CBTK010000291">
    <property type="protein sequence ID" value="CDH47100.1"/>
    <property type="molecule type" value="Genomic_DNA"/>
</dbReference>
<dbReference type="InterPro" id="IPR018669">
    <property type="entry name" value="Toxin_HigB"/>
</dbReference>
<protein>
    <recommendedName>
        <fullName evidence="3">Addiction module toxin RelE</fullName>
    </recommendedName>
</protein>
<evidence type="ECO:0008006" key="3">
    <source>
        <dbReference type="Google" id="ProtNLM"/>
    </source>
</evidence>
<dbReference type="GO" id="GO:0110001">
    <property type="term" value="C:toxin-antitoxin complex"/>
    <property type="evidence" value="ECO:0007669"/>
    <property type="project" value="InterPro"/>
</dbReference>
<keyword evidence="2" id="KW-1185">Reference proteome</keyword>
<comment type="caution">
    <text evidence="1">The sequence shown here is derived from an EMBL/GenBank/DDBJ whole genome shotgun (WGS) entry which is preliminary data.</text>
</comment>
<proteinExistence type="predicted"/>
<name>A0A7U7GFF0_9GAMM</name>
<sequence length="71" mass="8292">MVQESASGGSDSFPVLRQIFSSADYVEGFTIFDVGGNRYRIAAVIHYDQQRLYIRRVMTHAEYDRNDWRKT</sequence>